<dbReference type="Pfam" id="PF00083">
    <property type="entry name" value="Sugar_tr"/>
    <property type="match status" value="2"/>
</dbReference>
<accession>A0A915EGC8</accession>
<comment type="subcellular location">
    <subcellularLocation>
        <location evidence="1">Membrane</location>
        <topology evidence="1">Multi-pass membrane protein</topology>
    </subcellularLocation>
</comment>
<feature type="transmembrane region" description="Helical" evidence="5">
    <location>
        <begin position="94"/>
        <end position="113"/>
    </location>
</feature>
<feature type="transmembrane region" description="Helical" evidence="5">
    <location>
        <begin position="169"/>
        <end position="187"/>
    </location>
</feature>
<evidence type="ECO:0000256" key="4">
    <source>
        <dbReference type="ARBA" id="ARBA00023136"/>
    </source>
</evidence>
<protein>
    <submittedName>
        <fullName evidence="7">Major facilitator superfamily (MFS) profile domain-containing protein</fullName>
    </submittedName>
</protein>
<feature type="transmembrane region" description="Helical" evidence="5">
    <location>
        <begin position="193"/>
        <end position="216"/>
    </location>
</feature>
<dbReference type="Proteomes" id="UP000887574">
    <property type="component" value="Unplaced"/>
</dbReference>
<dbReference type="InterPro" id="IPR036259">
    <property type="entry name" value="MFS_trans_sf"/>
</dbReference>
<feature type="transmembrane region" description="Helical" evidence="5">
    <location>
        <begin position="68"/>
        <end position="88"/>
    </location>
</feature>
<evidence type="ECO:0000313" key="6">
    <source>
        <dbReference type="Proteomes" id="UP000887574"/>
    </source>
</evidence>
<keyword evidence="6" id="KW-1185">Reference proteome</keyword>
<name>A0A915EGC8_9BILA</name>
<dbReference type="InterPro" id="IPR005829">
    <property type="entry name" value="Sugar_transporter_CS"/>
</dbReference>
<evidence type="ECO:0000256" key="2">
    <source>
        <dbReference type="ARBA" id="ARBA00022692"/>
    </source>
</evidence>
<keyword evidence="2 5" id="KW-0812">Transmembrane</keyword>
<dbReference type="GO" id="GO:0022857">
    <property type="term" value="F:transmembrane transporter activity"/>
    <property type="evidence" value="ECO:0007669"/>
    <property type="project" value="InterPro"/>
</dbReference>
<feature type="transmembrane region" description="Helical" evidence="5">
    <location>
        <begin position="228"/>
        <end position="249"/>
    </location>
</feature>
<dbReference type="PANTHER" id="PTHR24064">
    <property type="entry name" value="SOLUTE CARRIER FAMILY 22 MEMBER"/>
    <property type="match status" value="1"/>
</dbReference>
<keyword evidence="3 5" id="KW-1133">Transmembrane helix</keyword>
<feature type="transmembrane region" description="Helical" evidence="5">
    <location>
        <begin position="255"/>
        <end position="277"/>
    </location>
</feature>
<dbReference type="InterPro" id="IPR005828">
    <property type="entry name" value="MFS_sugar_transport-like"/>
</dbReference>
<dbReference type="WBParaSite" id="jg6391">
    <property type="protein sequence ID" value="jg6391"/>
    <property type="gene ID" value="jg6391"/>
</dbReference>
<dbReference type="PROSITE" id="PS00217">
    <property type="entry name" value="SUGAR_TRANSPORT_2"/>
    <property type="match status" value="1"/>
</dbReference>
<dbReference type="GO" id="GO:0016020">
    <property type="term" value="C:membrane"/>
    <property type="evidence" value="ECO:0007669"/>
    <property type="project" value="UniProtKB-SubCell"/>
</dbReference>
<dbReference type="AlphaFoldDB" id="A0A915EGC8"/>
<proteinExistence type="predicted"/>
<sequence>MSDWLGRKPISIFVLGFGIFMLALSAYTFNWQTYMAARFVVGLCNGGTVVVVYTYAMELLLPEHRIPLRAFFNWGIARLLLTVSCYIYPDWRTASLACAVFTVPALILVIFVMPESPAWLHSKNKLEQMRLNEMQIARFGELKYEEVYHEPLLVPFDALNFSRRNLHQYAQLTVVICFCTLIYLVLFEEHGTSILVVNLLGVVFIEYTWDACYLCAVECMPTKLRASAVGSCSLVAGIGAVLAPTLAFMNTVWPPSAYFFVASLGLASLLVSFMWLVETKGVSLEKVKMYEEEPNRENEELVIE</sequence>
<evidence type="ECO:0000256" key="1">
    <source>
        <dbReference type="ARBA" id="ARBA00004141"/>
    </source>
</evidence>
<keyword evidence="4 5" id="KW-0472">Membrane</keyword>
<evidence type="ECO:0000256" key="3">
    <source>
        <dbReference type="ARBA" id="ARBA00022989"/>
    </source>
</evidence>
<dbReference type="Gene3D" id="1.20.1250.20">
    <property type="entry name" value="MFS general substrate transporter like domains"/>
    <property type="match status" value="2"/>
</dbReference>
<feature type="transmembrane region" description="Helical" evidence="5">
    <location>
        <begin position="12"/>
        <end position="29"/>
    </location>
</feature>
<reference evidence="7" key="1">
    <citation type="submission" date="2022-11" db="UniProtKB">
        <authorList>
            <consortium name="WormBaseParasite"/>
        </authorList>
    </citation>
    <scope>IDENTIFICATION</scope>
</reference>
<feature type="transmembrane region" description="Helical" evidence="5">
    <location>
        <begin position="35"/>
        <end position="56"/>
    </location>
</feature>
<evidence type="ECO:0000256" key="5">
    <source>
        <dbReference type="SAM" id="Phobius"/>
    </source>
</evidence>
<evidence type="ECO:0000313" key="7">
    <source>
        <dbReference type="WBParaSite" id="jg6391"/>
    </source>
</evidence>
<dbReference type="SUPFAM" id="SSF103473">
    <property type="entry name" value="MFS general substrate transporter"/>
    <property type="match status" value="1"/>
</dbReference>
<organism evidence="6 7">
    <name type="scientific">Ditylenchus dipsaci</name>
    <dbReference type="NCBI Taxonomy" id="166011"/>
    <lineage>
        <taxon>Eukaryota</taxon>
        <taxon>Metazoa</taxon>
        <taxon>Ecdysozoa</taxon>
        <taxon>Nematoda</taxon>
        <taxon>Chromadorea</taxon>
        <taxon>Rhabditida</taxon>
        <taxon>Tylenchina</taxon>
        <taxon>Tylenchomorpha</taxon>
        <taxon>Sphaerularioidea</taxon>
        <taxon>Anguinidae</taxon>
        <taxon>Anguininae</taxon>
        <taxon>Ditylenchus</taxon>
    </lineage>
</organism>